<comment type="caution">
    <text evidence="2">The sequence shown here is derived from an EMBL/GenBank/DDBJ whole genome shotgun (WGS) entry which is preliminary data.</text>
</comment>
<proteinExistence type="predicted"/>
<keyword evidence="3" id="KW-1185">Reference proteome</keyword>
<name>A0AAW0HJ05_MYOGA</name>
<dbReference type="AlphaFoldDB" id="A0AAW0HJ05"/>
<evidence type="ECO:0000313" key="2">
    <source>
        <dbReference type="EMBL" id="KAK7802720.1"/>
    </source>
</evidence>
<protein>
    <submittedName>
        <fullName evidence="2">Uncharacterized protein</fullName>
    </submittedName>
</protein>
<feature type="region of interest" description="Disordered" evidence="1">
    <location>
        <begin position="135"/>
        <end position="216"/>
    </location>
</feature>
<evidence type="ECO:0000256" key="1">
    <source>
        <dbReference type="SAM" id="MobiDB-lite"/>
    </source>
</evidence>
<evidence type="ECO:0000313" key="3">
    <source>
        <dbReference type="Proteomes" id="UP001488838"/>
    </source>
</evidence>
<gene>
    <name evidence="2" type="ORF">U0070_007163</name>
</gene>
<accession>A0AAW0HJ05</accession>
<feature type="compositionally biased region" description="Basic and acidic residues" evidence="1">
    <location>
        <begin position="192"/>
        <end position="216"/>
    </location>
</feature>
<dbReference type="EMBL" id="JBBHLL010000448">
    <property type="protein sequence ID" value="KAK7802720.1"/>
    <property type="molecule type" value="Genomic_DNA"/>
</dbReference>
<organism evidence="2 3">
    <name type="scientific">Myodes glareolus</name>
    <name type="common">Bank vole</name>
    <name type="synonym">Clethrionomys glareolus</name>
    <dbReference type="NCBI Taxonomy" id="447135"/>
    <lineage>
        <taxon>Eukaryota</taxon>
        <taxon>Metazoa</taxon>
        <taxon>Chordata</taxon>
        <taxon>Craniata</taxon>
        <taxon>Vertebrata</taxon>
        <taxon>Euteleostomi</taxon>
        <taxon>Mammalia</taxon>
        <taxon>Eutheria</taxon>
        <taxon>Euarchontoglires</taxon>
        <taxon>Glires</taxon>
        <taxon>Rodentia</taxon>
        <taxon>Myomorpha</taxon>
        <taxon>Muroidea</taxon>
        <taxon>Cricetidae</taxon>
        <taxon>Arvicolinae</taxon>
        <taxon>Myodes</taxon>
    </lineage>
</organism>
<sequence>MTEMPKKTSRKFNSVPVKCGHAAYIQSGVYDAEAAESAREVERQCFPHCVSHREALRKSEEFFKFKGFGSLSNLPRSFSLRRSSASISIRSYLEPDTFEATQDDMVTVPMSPPAYARSSDMYSHMGTMPRSNIKKARKQQAAQKTQEVNLESRGLPDPPGLEATKDAVEGTDAPPEDTPGVGPTPSVVEVNPMRKPEDPTVDTKEEQIPEDVHQER</sequence>
<dbReference type="Proteomes" id="UP001488838">
    <property type="component" value="Unassembled WGS sequence"/>
</dbReference>
<reference evidence="2 3" key="1">
    <citation type="journal article" date="2023" name="bioRxiv">
        <title>Conserved and derived expression patterns and positive selection on dental genes reveal complex evolutionary context of ever-growing rodent molars.</title>
        <authorList>
            <person name="Calamari Z.T."/>
            <person name="Song A."/>
            <person name="Cohen E."/>
            <person name="Akter M."/>
            <person name="Roy R.D."/>
            <person name="Hallikas O."/>
            <person name="Christensen M.M."/>
            <person name="Li P."/>
            <person name="Marangoni P."/>
            <person name="Jernvall J."/>
            <person name="Klein O.D."/>
        </authorList>
    </citation>
    <scope>NUCLEOTIDE SEQUENCE [LARGE SCALE GENOMIC DNA]</scope>
    <source>
        <strain evidence="2">V071</strain>
    </source>
</reference>